<feature type="region of interest" description="Disordered" evidence="1">
    <location>
        <begin position="1"/>
        <end position="22"/>
    </location>
</feature>
<keyword evidence="4" id="KW-1185">Reference proteome</keyword>
<evidence type="ECO:0000313" key="3">
    <source>
        <dbReference type="EMBL" id="NML98000.1"/>
    </source>
</evidence>
<name>A0A848I8Z1_9BURK</name>
<dbReference type="Gene3D" id="3.30.565.10">
    <property type="entry name" value="Histidine kinase-like ATPase, C-terminal domain"/>
    <property type="match status" value="1"/>
</dbReference>
<dbReference type="CDD" id="cd16934">
    <property type="entry name" value="HATPase_RsbT-like"/>
    <property type="match status" value="1"/>
</dbReference>
<feature type="domain" description="Histidine kinase/HSP90-like ATPase" evidence="2">
    <location>
        <begin position="52"/>
        <end position="152"/>
    </location>
</feature>
<dbReference type="SMART" id="SM00387">
    <property type="entry name" value="HATPase_c"/>
    <property type="match status" value="1"/>
</dbReference>
<dbReference type="EMBL" id="JABBGJ010000007">
    <property type="protein sequence ID" value="NML98000.1"/>
    <property type="molecule type" value="Genomic_DNA"/>
</dbReference>
<dbReference type="InterPro" id="IPR036890">
    <property type="entry name" value="HATPase_C_sf"/>
</dbReference>
<evidence type="ECO:0000256" key="1">
    <source>
        <dbReference type="SAM" id="MobiDB-lite"/>
    </source>
</evidence>
<organism evidence="3 4">
    <name type="scientific">Paraburkholderia polaris</name>
    <dbReference type="NCBI Taxonomy" id="2728848"/>
    <lineage>
        <taxon>Bacteria</taxon>
        <taxon>Pseudomonadati</taxon>
        <taxon>Pseudomonadota</taxon>
        <taxon>Betaproteobacteria</taxon>
        <taxon>Burkholderiales</taxon>
        <taxon>Burkholderiaceae</taxon>
        <taxon>Paraburkholderia</taxon>
    </lineage>
</organism>
<dbReference type="RefSeq" id="WP_169485130.1">
    <property type="nucleotide sequence ID" value="NZ_JABBGJ010000007.1"/>
</dbReference>
<accession>A0A848I8Z1</accession>
<sequence length="152" mass="16203">MTSNDNAATPSGPTGPDGQPPEEIMAIRSDEQIVRLRRFVREKAVALGMSLIDQTKLVTAASELARNTLTYGGGGDLHFYTVQRNGRAGLRLEFVDNGPGIADIQKALTDGYTSGNGLGLGLGGAKRLCDEFEIRSAPGEGTHISVTKWKPF</sequence>
<comment type="caution">
    <text evidence="3">The sequence shown here is derived from an EMBL/GenBank/DDBJ whole genome shotgun (WGS) entry which is preliminary data.</text>
</comment>
<dbReference type="InterPro" id="IPR003594">
    <property type="entry name" value="HATPase_dom"/>
</dbReference>
<dbReference type="AlphaFoldDB" id="A0A848I8Z1"/>
<reference evidence="3 4" key="1">
    <citation type="submission" date="2020-04" db="EMBL/GenBank/DDBJ databases">
        <title>Paraburkholderia sp. RP-4-7 isolated from soil.</title>
        <authorList>
            <person name="Dahal R.H."/>
        </authorList>
    </citation>
    <scope>NUCLEOTIDE SEQUENCE [LARGE SCALE GENOMIC DNA]</scope>
    <source>
        <strain evidence="3 4">RP-4-7</strain>
    </source>
</reference>
<protein>
    <submittedName>
        <fullName evidence="3">Anti-sigma regulatory factor</fullName>
    </submittedName>
</protein>
<dbReference type="SUPFAM" id="SSF55874">
    <property type="entry name" value="ATPase domain of HSP90 chaperone/DNA topoisomerase II/histidine kinase"/>
    <property type="match status" value="1"/>
</dbReference>
<feature type="compositionally biased region" description="Polar residues" evidence="1">
    <location>
        <begin position="1"/>
        <end position="12"/>
    </location>
</feature>
<evidence type="ECO:0000259" key="2">
    <source>
        <dbReference type="SMART" id="SM00387"/>
    </source>
</evidence>
<dbReference type="Proteomes" id="UP000544134">
    <property type="component" value="Unassembled WGS sequence"/>
</dbReference>
<proteinExistence type="predicted"/>
<dbReference type="Pfam" id="PF02518">
    <property type="entry name" value="HATPase_c"/>
    <property type="match status" value="1"/>
</dbReference>
<gene>
    <name evidence="3" type="ORF">HHL24_08565</name>
</gene>
<evidence type="ECO:0000313" key="4">
    <source>
        <dbReference type="Proteomes" id="UP000544134"/>
    </source>
</evidence>